<dbReference type="GO" id="GO:0000287">
    <property type="term" value="F:magnesium ion binding"/>
    <property type="evidence" value="ECO:0007669"/>
    <property type="project" value="InterPro"/>
</dbReference>
<gene>
    <name evidence="5" type="ORF">LCGC14_0484550</name>
</gene>
<dbReference type="InterPro" id="IPR010045">
    <property type="entry name" value="DeoB"/>
</dbReference>
<comment type="similarity">
    <text evidence="1">Belongs to the phosphopentomutase family.</text>
</comment>
<evidence type="ECO:0000313" key="5">
    <source>
        <dbReference type="EMBL" id="KKN65146.1"/>
    </source>
</evidence>
<dbReference type="PANTHER" id="PTHR21110">
    <property type="entry name" value="PHOSPHOPENTOMUTASE"/>
    <property type="match status" value="1"/>
</dbReference>
<dbReference type="GO" id="GO:0008973">
    <property type="term" value="F:phosphopentomutase activity"/>
    <property type="evidence" value="ECO:0007669"/>
    <property type="project" value="InterPro"/>
</dbReference>
<dbReference type="InterPro" id="IPR017850">
    <property type="entry name" value="Alkaline_phosphatase_core_sf"/>
</dbReference>
<dbReference type="NCBIfam" id="TIGR01696">
    <property type="entry name" value="deoB"/>
    <property type="match status" value="1"/>
</dbReference>
<dbReference type="SUPFAM" id="SSF53649">
    <property type="entry name" value="Alkaline phosphatase-like"/>
    <property type="match status" value="1"/>
</dbReference>
<evidence type="ECO:0000256" key="2">
    <source>
        <dbReference type="ARBA" id="ARBA00022723"/>
    </source>
</evidence>
<evidence type="ECO:0000256" key="1">
    <source>
        <dbReference type="ARBA" id="ARBA00010373"/>
    </source>
</evidence>
<dbReference type="InterPro" id="IPR024052">
    <property type="entry name" value="Phosphopentomutase_DeoB_cap_sf"/>
</dbReference>
<dbReference type="Pfam" id="PF01676">
    <property type="entry name" value="Metalloenzyme"/>
    <property type="match status" value="1"/>
</dbReference>
<dbReference type="CDD" id="cd16009">
    <property type="entry name" value="PPM"/>
    <property type="match status" value="1"/>
</dbReference>
<dbReference type="PANTHER" id="PTHR21110:SF0">
    <property type="entry name" value="PHOSPHOPENTOMUTASE"/>
    <property type="match status" value="1"/>
</dbReference>
<dbReference type="GO" id="GO:0043094">
    <property type="term" value="P:metabolic compound salvage"/>
    <property type="evidence" value="ECO:0007669"/>
    <property type="project" value="InterPro"/>
</dbReference>
<name>A0A0F9UVG1_9ZZZZ</name>
<protein>
    <recommendedName>
        <fullName evidence="4">Metalloenzyme domain-containing protein</fullName>
    </recommendedName>
</protein>
<feature type="domain" description="Metalloenzyme" evidence="4">
    <location>
        <begin position="238"/>
        <end position="373"/>
    </location>
</feature>
<reference evidence="5" key="1">
    <citation type="journal article" date="2015" name="Nature">
        <title>Complex archaea that bridge the gap between prokaryotes and eukaryotes.</title>
        <authorList>
            <person name="Spang A."/>
            <person name="Saw J.H."/>
            <person name="Jorgensen S.L."/>
            <person name="Zaremba-Niedzwiedzka K."/>
            <person name="Martijn J."/>
            <person name="Lind A.E."/>
            <person name="van Eijk R."/>
            <person name="Schleper C."/>
            <person name="Guy L."/>
            <person name="Ettema T.J."/>
        </authorList>
    </citation>
    <scope>NUCLEOTIDE SEQUENCE</scope>
</reference>
<accession>A0A0F9UVG1</accession>
<dbReference type="EMBL" id="LAZR01000533">
    <property type="protein sequence ID" value="KKN65146.1"/>
    <property type="molecule type" value="Genomic_DNA"/>
</dbReference>
<dbReference type="Gene3D" id="3.40.720.10">
    <property type="entry name" value="Alkaline Phosphatase, subunit A"/>
    <property type="match status" value="1"/>
</dbReference>
<keyword evidence="2" id="KW-0479">Metal-binding</keyword>
<proteinExistence type="inferred from homology"/>
<evidence type="ECO:0000259" key="4">
    <source>
        <dbReference type="Pfam" id="PF01676"/>
    </source>
</evidence>
<evidence type="ECO:0000256" key="3">
    <source>
        <dbReference type="ARBA" id="ARBA00023211"/>
    </source>
</evidence>
<dbReference type="AlphaFoldDB" id="A0A0F9UVG1"/>
<dbReference type="GO" id="GO:0009117">
    <property type="term" value="P:nucleotide metabolic process"/>
    <property type="evidence" value="ECO:0007669"/>
    <property type="project" value="InterPro"/>
</dbReference>
<dbReference type="GO" id="GO:0005829">
    <property type="term" value="C:cytosol"/>
    <property type="evidence" value="ECO:0007669"/>
    <property type="project" value="TreeGrafter"/>
</dbReference>
<dbReference type="InterPro" id="IPR006124">
    <property type="entry name" value="Metalloenzyme"/>
</dbReference>
<dbReference type="SUPFAM" id="SSF143856">
    <property type="entry name" value="DeoB insert domain-like"/>
    <property type="match status" value="1"/>
</dbReference>
<comment type="caution">
    <text evidence="5">The sequence shown here is derived from an EMBL/GenBank/DDBJ whole genome shotgun (WGS) entry which is preliminary data.</text>
</comment>
<dbReference type="Gene3D" id="3.30.70.1250">
    <property type="entry name" value="Phosphopentomutase"/>
    <property type="match status" value="1"/>
</dbReference>
<dbReference type="PIRSF" id="PIRSF001491">
    <property type="entry name" value="Ppentomutase"/>
    <property type="match status" value="1"/>
</dbReference>
<dbReference type="HAMAP" id="MF_00740">
    <property type="entry name" value="Phosphopentomut"/>
    <property type="match status" value="1"/>
</dbReference>
<keyword evidence="3" id="KW-0464">Manganese</keyword>
<organism evidence="5">
    <name type="scientific">marine sediment metagenome</name>
    <dbReference type="NCBI Taxonomy" id="412755"/>
    <lineage>
        <taxon>unclassified sequences</taxon>
        <taxon>metagenomes</taxon>
        <taxon>ecological metagenomes</taxon>
    </lineage>
</organism>
<dbReference type="NCBIfam" id="NF003766">
    <property type="entry name" value="PRK05362.1"/>
    <property type="match status" value="1"/>
</dbReference>
<sequence length="388" mass="42318">MRCLLLIMDGAGVGELPDARLYGDAGSNTLGNIGQQAKRLSLPNFEKLGLGNIIEIKGVKPAQKPLAAYGKCNELSAGKDTMTGHWEMMGAVSKKAFPTYPDGFGPEMIMSFEDCIGKKVLGNKAASGTEIIKELGAEHLKTGEPIIYTSADSVFQIAAHKEVVSLDELYEMCEKAYDIFVKSGQLARVIARPFIGKKGSFTRTYERKDFSLSPPPNILDNFSEKDVPVIGIGKIGEIFSGRGITKEIHGSGNEDLLNLTVKEFGSIKNGLVFTNLVDFDTLWGHRNDVDGFANALMHLDSWIDRVTKLLGDNDILIISADHGCDPTTKGTDHTREYVPVLVTGPKIKKGVDLGIRKTFGDIGQTVADFFHVRKSGAGQSFYKQINER</sequence>